<evidence type="ECO:0000313" key="2">
    <source>
        <dbReference type="EMBL" id="DAD97153.1"/>
    </source>
</evidence>
<organism evidence="2">
    <name type="scientific">Siphoviridae sp. ctSWe10</name>
    <dbReference type="NCBI Taxonomy" id="2826344"/>
    <lineage>
        <taxon>Viruses</taxon>
        <taxon>Duplodnaviria</taxon>
        <taxon>Heunggongvirae</taxon>
        <taxon>Uroviricota</taxon>
        <taxon>Caudoviricetes</taxon>
    </lineage>
</organism>
<feature type="transmembrane region" description="Helical" evidence="1">
    <location>
        <begin position="6"/>
        <end position="30"/>
    </location>
</feature>
<evidence type="ECO:0000256" key="1">
    <source>
        <dbReference type="SAM" id="Phobius"/>
    </source>
</evidence>
<accession>A0A8S5NR34</accession>
<protein>
    <submittedName>
        <fullName evidence="2">Uncharacterized protein</fullName>
    </submittedName>
</protein>
<reference evidence="2" key="1">
    <citation type="journal article" date="2021" name="Proc. Natl. Acad. Sci. U.S.A.">
        <title>A Catalog of Tens of Thousands of Viruses from Human Metagenomes Reveals Hidden Associations with Chronic Diseases.</title>
        <authorList>
            <person name="Tisza M.J."/>
            <person name="Buck C.B."/>
        </authorList>
    </citation>
    <scope>NUCLEOTIDE SEQUENCE</scope>
    <source>
        <strain evidence="2">CtSWe10</strain>
    </source>
</reference>
<dbReference type="EMBL" id="BK015232">
    <property type="protein sequence ID" value="DAD97153.1"/>
    <property type="molecule type" value="Genomic_DNA"/>
</dbReference>
<name>A0A8S5NR34_9CAUD</name>
<proteinExistence type="predicted"/>
<keyword evidence="1" id="KW-0812">Transmembrane</keyword>
<sequence length="100" mass="11786">MKWFDLLGLMDMIGVPSLFVITLALLRYILKIGSGIQALLRSSLYDLYDTWYEKGYAPRDIKANFENLYLWYHTLGKNGVMTRRYEKFLELPDSPEKDKL</sequence>
<keyword evidence="1" id="KW-0472">Membrane</keyword>
<keyword evidence="1" id="KW-1133">Transmembrane helix</keyword>